<comment type="caution">
    <text evidence="2">The sequence shown here is derived from an EMBL/GenBank/DDBJ whole genome shotgun (WGS) entry which is preliminary data.</text>
</comment>
<evidence type="ECO:0000313" key="3">
    <source>
        <dbReference type="Proteomes" id="UP000678393"/>
    </source>
</evidence>
<dbReference type="Proteomes" id="UP000678393">
    <property type="component" value="Unassembled WGS sequence"/>
</dbReference>
<dbReference type="EMBL" id="CAJHNH020001688">
    <property type="protein sequence ID" value="CAG5124063.1"/>
    <property type="molecule type" value="Genomic_DNA"/>
</dbReference>
<dbReference type="Pfam" id="PF00582">
    <property type="entry name" value="Usp"/>
    <property type="match status" value="1"/>
</dbReference>
<evidence type="ECO:0000313" key="2">
    <source>
        <dbReference type="EMBL" id="CAG5124063.1"/>
    </source>
</evidence>
<dbReference type="InterPro" id="IPR014729">
    <property type="entry name" value="Rossmann-like_a/b/a_fold"/>
</dbReference>
<dbReference type="PANTHER" id="PTHR46989">
    <property type="entry name" value="USP DOMAIN-CONTAINING PROTEIN"/>
    <property type="match status" value="1"/>
</dbReference>
<dbReference type="OrthoDB" id="843225at2759"/>
<feature type="domain" description="UspA" evidence="1">
    <location>
        <begin position="22"/>
        <end position="106"/>
    </location>
</feature>
<reference evidence="2" key="1">
    <citation type="submission" date="2021-04" db="EMBL/GenBank/DDBJ databases">
        <authorList>
            <consortium name="Molecular Ecology Group"/>
        </authorList>
    </citation>
    <scope>NUCLEOTIDE SEQUENCE</scope>
</reference>
<feature type="non-terminal residue" evidence="2">
    <location>
        <position position="1"/>
    </location>
</feature>
<dbReference type="Gene3D" id="3.40.50.620">
    <property type="entry name" value="HUPs"/>
    <property type="match status" value="1"/>
</dbReference>
<protein>
    <recommendedName>
        <fullName evidence="1">UspA domain-containing protein</fullName>
    </recommendedName>
</protein>
<accession>A0A8S3Z3I4</accession>
<dbReference type="AlphaFoldDB" id="A0A8S3Z3I4"/>
<gene>
    <name evidence="2" type="ORF">CUNI_LOCUS9621</name>
</gene>
<sequence length="106" mass="11590">MTDKFCLSGVQCGRNVSDSEPADYRLKEGGVKVQQELEKFREKLLQHEAHGKLRAVFAKNPGDAILKGADEEAADVIVIGCHDRGTIIRTIVGTVSDYIVQHATVP</sequence>
<dbReference type="InterPro" id="IPR006015">
    <property type="entry name" value="Universal_stress_UspA"/>
</dbReference>
<organism evidence="2 3">
    <name type="scientific">Candidula unifasciata</name>
    <dbReference type="NCBI Taxonomy" id="100452"/>
    <lineage>
        <taxon>Eukaryota</taxon>
        <taxon>Metazoa</taxon>
        <taxon>Spiralia</taxon>
        <taxon>Lophotrochozoa</taxon>
        <taxon>Mollusca</taxon>
        <taxon>Gastropoda</taxon>
        <taxon>Heterobranchia</taxon>
        <taxon>Euthyneura</taxon>
        <taxon>Panpulmonata</taxon>
        <taxon>Eupulmonata</taxon>
        <taxon>Stylommatophora</taxon>
        <taxon>Helicina</taxon>
        <taxon>Helicoidea</taxon>
        <taxon>Geomitridae</taxon>
        <taxon>Candidula</taxon>
    </lineage>
</organism>
<proteinExistence type="predicted"/>
<dbReference type="CDD" id="cd23659">
    <property type="entry name" value="USP_At3g01520-like"/>
    <property type="match status" value="1"/>
</dbReference>
<dbReference type="PANTHER" id="PTHR46989:SF3">
    <property type="entry name" value="USPA DOMAIN-CONTAINING PROTEIN"/>
    <property type="match status" value="1"/>
</dbReference>
<keyword evidence="3" id="KW-1185">Reference proteome</keyword>
<evidence type="ECO:0000259" key="1">
    <source>
        <dbReference type="Pfam" id="PF00582"/>
    </source>
</evidence>
<name>A0A8S3Z3I4_9EUPU</name>
<dbReference type="SUPFAM" id="SSF52402">
    <property type="entry name" value="Adenine nucleotide alpha hydrolases-like"/>
    <property type="match status" value="1"/>
</dbReference>
<dbReference type="PRINTS" id="PR01438">
    <property type="entry name" value="UNVRSLSTRESS"/>
</dbReference>
<dbReference type="InterPro" id="IPR006016">
    <property type="entry name" value="UspA"/>
</dbReference>